<accession>A0A0M0LHW7</accession>
<dbReference type="PIRSF" id="PIRSF037356">
    <property type="entry name" value="DUF1797"/>
    <property type="match status" value="1"/>
</dbReference>
<protein>
    <recommendedName>
        <fullName evidence="3">DUF1797 domain-containing protein</fullName>
    </recommendedName>
</protein>
<dbReference type="STRING" id="284581.AMD01_02115"/>
<reference evidence="2" key="1">
    <citation type="submission" date="2015-08" db="EMBL/GenBank/DDBJ databases">
        <title>Fjat-14210 dsm16467.</title>
        <authorList>
            <person name="Liu B."/>
            <person name="Wang J."/>
            <person name="Zhu Y."/>
            <person name="Liu G."/>
            <person name="Chen Q."/>
            <person name="Chen Z."/>
            <person name="Lan J."/>
            <person name="Che J."/>
            <person name="Ge C."/>
            <person name="Shi H."/>
            <person name="Pan Z."/>
            <person name="Liu X."/>
        </authorList>
    </citation>
    <scope>NUCLEOTIDE SEQUENCE [LARGE SCALE GENOMIC DNA]</scope>
    <source>
        <strain evidence="2">DSM 16467</strain>
    </source>
</reference>
<dbReference type="Proteomes" id="UP000037558">
    <property type="component" value="Unassembled WGS sequence"/>
</dbReference>
<evidence type="ECO:0000313" key="2">
    <source>
        <dbReference type="Proteomes" id="UP000037558"/>
    </source>
</evidence>
<proteinExistence type="predicted"/>
<dbReference type="Gene3D" id="3.30.720.20">
    <property type="entry name" value="Protein of unknown function DUF1797"/>
    <property type="match status" value="1"/>
</dbReference>
<comment type="caution">
    <text evidence="1">The sequence shown here is derived from an EMBL/GenBank/DDBJ whole genome shotgun (WGS) entry which is preliminary data.</text>
</comment>
<evidence type="ECO:0008006" key="3">
    <source>
        <dbReference type="Google" id="ProtNLM"/>
    </source>
</evidence>
<organism evidence="1 2">
    <name type="scientific">Priestia koreensis</name>
    <dbReference type="NCBI Taxonomy" id="284581"/>
    <lineage>
        <taxon>Bacteria</taxon>
        <taxon>Bacillati</taxon>
        <taxon>Bacillota</taxon>
        <taxon>Bacilli</taxon>
        <taxon>Bacillales</taxon>
        <taxon>Bacillaceae</taxon>
        <taxon>Priestia</taxon>
    </lineage>
</organism>
<evidence type="ECO:0000313" key="1">
    <source>
        <dbReference type="EMBL" id="KOO50566.1"/>
    </source>
</evidence>
<name>A0A0M0LHW7_9BACI</name>
<dbReference type="EMBL" id="LILC01000002">
    <property type="protein sequence ID" value="KOO50566.1"/>
    <property type="molecule type" value="Genomic_DNA"/>
</dbReference>
<keyword evidence="2" id="KW-1185">Reference proteome</keyword>
<dbReference type="PATRIC" id="fig|284581.3.peg.688"/>
<dbReference type="RefSeq" id="WP_053399727.1">
    <property type="nucleotide sequence ID" value="NZ_CP061868.1"/>
</dbReference>
<dbReference type="Pfam" id="PF08796">
    <property type="entry name" value="DUF1797"/>
    <property type="match status" value="1"/>
</dbReference>
<dbReference type="InterPro" id="IPR014904">
    <property type="entry name" value="YkuJ-like"/>
</dbReference>
<sequence length="78" mass="9096">MSQLQGILTRLINLREQAGNGEAPQRFFEVEGKRICSVKYHEKAETYELEVYVDGEKPKVYQFDNVDMIAIEIFELIN</sequence>
<dbReference type="SUPFAM" id="SSF143567">
    <property type="entry name" value="YkuJ-like"/>
    <property type="match status" value="1"/>
</dbReference>
<gene>
    <name evidence="1" type="ORF">AMD01_02115</name>
</gene>
<dbReference type="OrthoDB" id="2361638at2"/>
<dbReference type="InterPro" id="IPR038073">
    <property type="entry name" value="YkuJ-like_sf"/>
</dbReference>
<dbReference type="AlphaFoldDB" id="A0A0M0LHW7"/>